<organism evidence="1 2">
    <name type="scientific">Rhizobium phaseoli</name>
    <dbReference type="NCBI Taxonomy" id="396"/>
    <lineage>
        <taxon>Bacteria</taxon>
        <taxon>Pseudomonadati</taxon>
        <taxon>Pseudomonadota</taxon>
        <taxon>Alphaproteobacteria</taxon>
        <taxon>Hyphomicrobiales</taxon>
        <taxon>Rhizobiaceae</taxon>
        <taxon>Rhizobium/Agrobacterium group</taxon>
        <taxon>Rhizobium</taxon>
    </lineage>
</organism>
<protein>
    <submittedName>
        <fullName evidence="1">Uncharacterized protein</fullName>
    </submittedName>
</protein>
<proteinExistence type="predicted"/>
<dbReference type="Proteomes" id="UP000078551">
    <property type="component" value="Chromosome"/>
</dbReference>
<reference evidence="1 2" key="1">
    <citation type="submission" date="2015-11" db="EMBL/GenBank/DDBJ databases">
        <title>The limits of bacterial species coexistence and the symbiotic plasmid transference in sympatric Rhizobium populations.</title>
        <authorList>
            <person name="Perez-Carrascal O.M."/>
            <person name="VanInsberghe D."/>
            <person name="Juarez S."/>
            <person name="Polz M.F."/>
            <person name="Vinuesa P."/>
            <person name="Gonzalez V."/>
        </authorList>
    </citation>
    <scope>NUCLEOTIDE SEQUENCE [LARGE SCALE GENOMIC DNA]</scope>
    <source>
        <strain evidence="1 2">N771</strain>
    </source>
</reference>
<name>A0ABM6CDZ0_9HYPH</name>
<dbReference type="EMBL" id="CP013568">
    <property type="protein sequence ID" value="ANL86464.1"/>
    <property type="molecule type" value="Genomic_DNA"/>
</dbReference>
<gene>
    <name evidence="1" type="ORF">AMC81_CH03735</name>
</gene>
<accession>A0ABM6CDZ0</accession>
<evidence type="ECO:0000313" key="2">
    <source>
        <dbReference type="Proteomes" id="UP000078551"/>
    </source>
</evidence>
<keyword evidence="2" id="KW-1185">Reference proteome</keyword>
<sequence>MSCAPLRARQSQATALILTARGTPEERVKGLDLGANAPYASKSHLTWFAPIQC</sequence>
<evidence type="ECO:0000313" key="1">
    <source>
        <dbReference type="EMBL" id="ANL86464.1"/>
    </source>
</evidence>